<dbReference type="Pfam" id="PF03372">
    <property type="entry name" value="Exo_endo_phos"/>
    <property type="match status" value="1"/>
</dbReference>
<reference evidence="2 3" key="1">
    <citation type="submission" date="2020-08" db="EMBL/GenBank/DDBJ databases">
        <title>Sequencing the genomes of 1000 actinobacteria strains.</title>
        <authorList>
            <person name="Klenk H.-P."/>
        </authorList>
    </citation>
    <scope>NUCLEOTIDE SEQUENCE [LARGE SCALE GENOMIC DNA]</scope>
    <source>
        <strain evidence="2 3">DSM 45518</strain>
    </source>
</reference>
<evidence type="ECO:0000313" key="3">
    <source>
        <dbReference type="Proteomes" id="UP000542742"/>
    </source>
</evidence>
<sequence length="313" mass="34186">MAIRAGRFASARGPALRSLLSAALVVASMFPFAVAPVTGRGSALDRLAGPATPAELQVMTYNLRFGGFAAPNSWTERRPVMRTLLTTERPDLIGTQEGLAAQLDDIRTDLGRGYDYIGTGRLGGRAGEFMAIFYRTQRLTPQASGDFWLSGTPEVPGSETWGGFAVRMVTWVRFLDRTTGKLFYAVNTHLDNASEHARRQSARLIHERLQALAPPLPIVLTGDFNTPAQPDSFVYGRLVGRAGYQDTWDAATERGTAYGTFHGYQPLVPDGPRIDWVLVTPGVTVSAALTNTFHSGRQFPSDHLPVQVRLRLP</sequence>
<name>A0A7W7FZW7_9ACTN</name>
<organism evidence="2 3">
    <name type="scientific">Paractinoplanes abujensis</name>
    <dbReference type="NCBI Taxonomy" id="882441"/>
    <lineage>
        <taxon>Bacteria</taxon>
        <taxon>Bacillati</taxon>
        <taxon>Actinomycetota</taxon>
        <taxon>Actinomycetes</taxon>
        <taxon>Micromonosporales</taxon>
        <taxon>Micromonosporaceae</taxon>
        <taxon>Paractinoplanes</taxon>
    </lineage>
</organism>
<dbReference type="EMBL" id="JACHMF010000001">
    <property type="protein sequence ID" value="MBB4691012.1"/>
    <property type="molecule type" value="Genomic_DNA"/>
</dbReference>
<dbReference type="Proteomes" id="UP000542742">
    <property type="component" value="Unassembled WGS sequence"/>
</dbReference>
<dbReference type="CDD" id="cd09083">
    <property type="entry name" value="EEP-1"/>
    <property type="match status" value="1"/>
</dbReference>
<dbReference type="RefSeq" id="WP_184949887.1">
    <property type="nucleotide sequence ID" value="NZ_BOMC01000009.1"/>
</dbReference>
<dbReference type="InterPro" id="IPR036691">
    <property type="entry name" value="Endo/exonu/phosph_ase_sf"/>
</dbReference>
<dbReference type="PANTHER" id="PTHR12121:SF36">
    <property type="entry name" value="ENDONUCLEASE_EXONUCLEASE_PHOSPHATASE DOMAIN-CONTAINING PROTEIN"/>
    <property type="match status" value="1"/>
</dbReference>
<dbReference type="GO" id="GO:0000175">
    <property type="term" value="F:3'-5'-RNA exonuclease activity"/>
    <property type="evidence" value="ECO:0007669"/>
    <property type="project" value="TreeGrafter"/>
</dbReference>
<evidence type="ECO:0000313" key="2">
    <source>
        <dbReference type="EMBL" id="MBB4691012.1"/>
    </source>
</evidence>
<feature type="domain" description="Endonuclease/exonuclease/phosphatase" evidence="1">
    <location>
        <begin position="59"/>
        <end position="303"/>
    </location>
</feature>
<dbReference type="PANTHER" id="PTHR12121">
    <property type="entry name" value="CARBON CATABOLITE REPRESSOR PROTEIN 4"/>
    <property type="match status" value="1"/>
</dbReference>
<protein>
    <submittedName>
        <fullName evidence="2">Endonuclease/exonuclease/phosphatase family metal-dependent hydrolase</fullName>
    </submittedName>
</protein>
<keyword evidence="3" id="KW-1185">Reference proteome</keyword>
<keyword evidence="2" id="KW-0378">Hydrolase</keyword>
<keyword evidence="2" id="KW-0540">Nuclease</keyword>
<proteinExistence type="predicted"/>
<evidence type="ECO:0000259" key="1">
    <source>
        <dbReference type="Pfam" id="PF03372"/>
    </source>
</evidence>
<keyword evidence="2" id="KW-0269">Exonuclease</keyword>
<dbReference type="AlphaFoldDB" id="A0A7W7FZW7"/>
<dbReference type="SUPFAM" id="SSF56219">
    <property type="entry name" value="DNase I-like"/>
    <property type="match status" value="1"/>
</dbReference>
<dbReference type="Gene3D" id="3.60.10.10">
    <property type="entry name" value="Endonuclease/exonuclease/phosphatase"/>
    <property type="match status" value="1"/>
</dbReference>
<keyword evidence="2" id="KW-0255">Endonuclease</keyword>
<dbReference type="GO" id="GO:0004519">
    <property type="term" value="F:endonuclease activity"/>
    <property type="evidence" value="ECO:0007669"/>
    <property type="project" value="UniProtKB-KW"/>
</dbReference>
<comment type="caution">
    <text evidence="2">The sequence shown here is derived from an EMBL/GenBank/DDBJ whole genome shotgun (WGS) entry which is preliminary data.</text>
</comment>
<gene>
    <name evidence="2" type="ORF">BKA14_001160</name>
</gene>
<dbReference type="InterPro" id="IPR050410">
    <property type="entry name" value="CCR4/nocturin_mRNA_transcr"/>
</dbReference>
<dbReference type="InterPro" id="IPR005135">
    <property type="entry name" value="Endo/exonuclease/phosphatase"/>
</dbReference>
<accession>A0A7W7FZW7</accession>